<organism evidence="1 2">
    <name type="scientific">Anncaliia algerae PRA339</name>
    <dbReference type="NCBI Taxonomy" id="1288291"/>
    <lineage>
        <taxon>Eukaryota</taxon>
        <taxon>Fungi</taxon>
        <taxon>Fungi incertae sedis</taxon>
        <taxon>Microsporidia</taxon>
        <taxon>Tubulinosematoidea</taxon>
        <taxon>Tubulinosematidae</taxon>
        <taxon>Anncaliia</taxon>
    </lineage>
</organism>
<evidence type="ECO:0000313" key="2">
    <source>
        <dbReference type="Proteomes" id="UP000030655"/>
    </source>
</evidence>
<keyword evidence="2" id="KW-1185">Reference proteome</keyword>
<dbReference type="VEuPathDB" id="MicrosporidiaDB:H312_01426"/>
<dbReference type="Proteomes" id="UP000030655">
    <property type="component" value="Unassembled WGS sequence"/>
</dbReference>
<dbReference type="EMBL" id="KK365149">
    <property type="protein sequence ID" value="KCZ81134.1"/>
    <property type="molecule type" value="Genomic_DNA"/>
</dbReference>
<evidence type="ECO:0000313" key="1">
    <source>
        <dbReference type="EMBL" id="KCZ81134.1"/>
    </source>
</evidence>
<dbReference type="HOGENOM" id="CLU_1467818_0_0_1"/>
<reference evidence="1 2" key="2">
    <citation type="submission" date="2014-03" db="EMBL/GenBank/DDBJ databases">
        <title>The Genome Sequence of Anncaliia algerae insect isolate PRA339.</title>
        <authorList>
            <consortium name="The Broad Institute Genome Sequencing Platform"/>
            <consortium name="The Broad Institute Genome Sequencing Center for Infectious Disease"/>
            <person name="Cuomo C."/>
            <person name="Becnel J."/>
            <person name="Sanscrainte N."/>
            <person name="Walker B."/>
            <person name="Young S.K."/>
            <person name="Zeng Q."/>
            <person name="Gargeya S."/>
            <person name="Fitzgerald M."/>
            <person name="Haas B."/>
            <person name="Abouelleil A."/>
            <person name="Alvarado L."/>
            <person name="Arachchi H.M."/>
            <person name="Berlin A.M."/>
            <person name="Chapman S.B."/>
            <person name="Dewar J."/>
            <person name="Goldberg J."/>
            <person name="Griggs A."/>
            <person name="Gujja S."/>
            <person name="Hansen M."/>
            <person name="Howarth C."/>
            <person name="Imamovic A."/>
            <person name="Larimer J."/>
            <person name="McCowan C."/>
            <person name="Murphy C."/>
            <person name="Neiman D."/>
            <person name="Pearson M."/>
            <person name="Priest M."/>
            <person name="Roberts A."/>
            <person name="Saif S."/>
            <person name="Shea T."/>
            <person name="Sisk P."/>
            <person name="Sykes S."/>
            <person name="Wortman J."/>
            <person name="Nusbaum C."/>
            <person name="Birren B."/>
        </authorList>
    </citation>
    <scope>NUCLEOTIDE SEQUENCE [LARGE SCALE GENOMIC DNA]</scope>
    <source>
        <strain evidence="1 2">PRA339</strain>
    </source>
</reference>
<gene>
    <name evidence="1" type="ORF">H312_01426</name>
</gene>
<sequence>MKILVLFLNYIYMGNMENSEAETVIDTIFESYRIKGMEGFDILENLDIELSLLIEVIDYFIIKSKNKDNSYNILHEIYSNLISKQAEIAIIKYKIIAIIEYYTTENNFVVFYEFRQIICEFNMLKPIIKFDEIERLSSLMKPKMTKVVSDCNRVLFWAQEMLKYIDEIQYFDILGWNNIEEDIF</sequence>
<protein>
    <submittedName>
        <fullName evidence="1">Uncharacterized protein</fullName>
    </submittedName>
</protein>
<dbReference type="AlphaFoldDB" id="A0A059F2C4"/>
<name>A0A059F2C4_9MICR</name>
<accession>A0A059F2C4</accession>
<reference evidence="2" key="1">
    <citation type="submission" date="2013-02" db="EMBL/GenBank/DDBJ databases">
        <authorList>
            <consortium name="The Broad Institute Genome Sequencing Platform"/>
            <person name="Cuomo C."/>
            <person name="Becnel J."/>
            <person name="Sanscrainte N."/>
            <person name="Walker B."/>
            <person name="Young S.K."/>
            <person name="Zeng Q."/>
            <person name="Gargeya S."/>
            <person name="Fitzgerald M."/>
            <person name="Haas B."/>
            <person name="Abouelleil A."/>
            <person name="Alvarado L."/>
            <person name="Arachchi H.M."/>
            <person name="Berlin A.M."/>
            <person name="Chapman S.B."/>
            <person name="Dewar J."/>
            <person name="Goldberg J."/>
            <person name="Griggs A."/>
            <person name="Gujja S."/>
            <person name="Hansen M."/>
            <person name="Howarth C."/>
            <person name="Imamovic A."/>
            <person name="Larimer J."/>
            <person name="McCowan C."/>
            <person name="Murphy C."/>
            <person name="Neiman D."/>
            <person name="Pearson M."/>
            <person name="Priest M."/>
            <person name="Roberts A."/>
            <person name="Saif S."/>
            <person name="Shea T."/>
            <person name="Sisk P."/>
            <person name="Sykes S."/>
            <person name="Wortman J."/>
            <person name="Nusbaum C."/>
            <person name="Birren B."/>
        </authorList>
    </citation>
    <scope>NUCLEOTIDE SEQUENCE [LARGE SCALE GENOMIC DNA]</scope>
    <source>
        <strain evidence="2">PRA339</strain>
    </source>
</reference>
<proteinExistence type="predicted"/>